<keyword evidence="6" id="KW-0808">Transferase</keyword>
<proteinExistence type="predicted"/>
<dbReference type="PANTHER" id="PTHR12714">
    <property type="entry name" value="PROTEIN-S ISOPRENYLCYSTEINE O-METHYLTRANSFERASE"/>
    <property type="match status" value="1"/>
</dbReference>
<accession>A0A1A3BEN6</accession>
<evidence type="ECO:0000256" key="5">
    <source>
        <dbReference type="SAM" id="Phobius"/>
    </source>
</evidence>
<evidence type="ECO:0000256" key="2">
    <source>
        <dbReference type="ARBA" id="ARBA00022692"/>
    </source>
</evidence>
<keyword evidence="6" id="KW-0489">Methyltransferase</keyword>
<dbReference type="PANTHER" id="PTHR12714:SF11">
    <property type="entry name" value="PROTEIN C-TERMINAL S-ISOPRENYLCYSTEINE CARBOXYL O-METHYLTRANSFERASE"/>
    <property type="match status" value="1"/>
</dbReference>
<dbReference type="Proteomes" id="UP000093795">
    <property type="component" value="Unassembled WGS sequence"/>
</dbReference>
<dbReference type="Gene3D" id="1.20.120.1630">
    <property type="match status" value="1"/>
</dbReference>
<organism evidence="6 7">
    <name type="scientific">Mycobacterium asiaticum</name>
    <dbReference type="NCBI Taxonomy" id="1790"/>
    <lineage>
        <taxon>Bacteria</taxon>
        <taxon>Bacillati</taxon>
        <taxon>Actinomycetota</taxon>
        <taxon>Actinomycetes</taxon>
        <taxon>Mycobacteriales</taxon>
        <taxon>Mycobacteriaceae</taxon>
        <taxon>Mycobacterium</taxon>
    </lineage>
</organism>
<dbReference type="GO" id="GO:0012505">
    <property type="term" value="C:endomembrane system"/>
    <property type="evidence" value="ECO:0007669"/>
    <property type="project" value="UniProtKB-SubCell"/>
</dbReference>
<dbReference type="eggNOG" id="COG2020">
    <property type="taxonomic scope" value="Bacteria"/>
</dbReference>
<sequence length="188" mass="21095">MPHYLAALMAVLLMGTVLTRVLLLKKSGTKAMHFGSLDKTDFVIPPVASVYFYTIFAVAFGWPLISTQRFFHNAAIAWIGVACCAAAVVILVLSLVSFGRSFRVGIDVDKPGGLVTTGIFAVSRNPIYVGFLLFLTGQLLVFPNWVPLIYLLAGSWLIHRQVLREEDFMRGHYGQEYAEYCRRVRRYL</sequence>
<feature type="transmembrane region" description="Helical" evidence="5">
    <location>
        <begin position="77"/>
        <end position="98"/>
    </location>
</feature>
<evidence type="ECO:0000313" key="7">
    <source>
        <dbReference type="Proteomes" id="UP000093795"/>
    </source>
</evidence>
<evidence type="ECO:0000256" key="1">
    <source>
        <dbReference type="ARBA" id="ARBA00004127"/>
    </source>
</evidence>
<dbReference type="STRING" id="1790.A5645_13620"/>
<feature type="transmembrane region" description="Helical" evidence="5">
    <location>
        <begin position="43"/>
        <end position="65"/>
    </location>
</feature>
<comment type="caution">
    <text evidence="6">The sequence shown here is derived from an EMBL/GenBank/DDBJ whole genome shotgun (WGS) entry which is preliminary data.</text>
</comment>
<gene>
    <name evidence="6" type="ORF">A9X01_06460</name>
</gene>
<dbReference type="AlphaFoldDB" id="A0A1A3BEN6"/>
<keyword evidence="2 5" id="KW-0812">Transmembrane</keyword>
<dbReference type="GO" id="GO:0008168">
    <property type="term" value="F:methyltransferase activity"/>
    <property type="evidence" value="ECO:0007669"/>
    <property type="project" value="UniProtKB-KW"/>
</dbReference>
<name>A0A1A3BEN6_MYCAS</name>
<dbReference type="GO" id="GO:0032259">
    <property type="term" value="P:methylation"/>
    <property type="evidence" value="ECO:0007669"/>
    <property type="project" value="UniProtKB-KW"/>
</dbReference>
<comment type="subcellular location">
    <subcellularLocation>
        <location evidence="1">Endomembrane system</location>
        <topology evidence="1">Multi-pass membrane protein</topology>
    </subcellularLocation>
</comment>
<reference evidence="6 7" key="1">
    <citation type="submission" date="2016-06" db="EMBL/GenBank/DDBJ databases">
        <authorList>
            <person name="Kjaerup R.B."/>
            <person name="Dalgaard T.S."/>
            <person name="Juul-Madsen H.R."/>
        </authorList>
    </citation>
    <scope>NUCLEOTIDE SEQUENCE [LARGE SCALE GENOMIC DNA]</scope>
    <source>
        <strain evidence="6 7">1081914.2</strain>
    </source>
</reference>
<dbReference type="InterPro" id="IPR007318">
    <property type="entry name" value="Phopholipid_MeTrfase"/>
</dbReference>
<dbReference type="OrthoDB" id="941586at2"/>
<evidence type="ECO:0000313" key="6">
    <source>
        <dbReference type="EMBL" id="OBI73484.1"/>
    </source>
</evidence>
<dbReference type="EMBL" id="LZKQ01000321">
    <property type="protein sequence ID" value="OBI73484.1"/>
    <property type="molecule type" value="Genomic_DNA"/>
</dbReference>
<keyword evidence="4 5" id="KW-0472">Membrane</keyword>
<evidence type="ECO:0000256" key="4">
    <source>
        <dbReference type="ARBA" id="ARBA00023136"/>
    </source>
</evidence>
<keyword evidence="3 5" id="KW-1133">Transmembrane helix</keyword>
<feature type="transmembrane region" description="Helical" evidence="5">
    <location>
        <begin position="127"/>
        <end position="153"/>
    </location>
</feature>
<protein>
    <submittedName>
        <fullName evidence="6">Isoprenylcysteine carboxyl methyltransferase</fullName>
    </submittedName>
</protein>
<evidence type="ECO:0000256" key="3">
    <source>
        <dbReference type="ARBA" id="ARBA00022989"/>
    </source>
</evidence>
<dbReference type="Pfam" id="PF04191">
    <property type="entry name" value="PEMT"/>
    <property type="match status" value="1"/>
</dbReference>